<dbReference type="RefSeq" id="WP_147269349.1">
    <property type="nucleotide sequence ID" value="NZ_QPJS01000005.1"/>
</dbReference>
<reference evidence="1 2" key="1">
    <citation type="submission" date="2018-07" db="EMBL/GenBank/DDBJ databases">
        <title>Genomic Encyclopedia of Type Strains, Phase IV (KMG-IV): sequencing the most valuable type-strain genomes for metagenomic binning, comparative biology and taxonomic classification.</title>
        <authorList>
            <person name="Goeker M."/>
        </authorList>
    </citation>
    <scope>NUCLEOTIDE SEQUENCE [LARGE SCALE GENOMIC DNA]</scope>
    <source>
        <strain evidence="1 2">DSM 21410</strain>
    </source>
</reference>
<dbReference type="EMBL" id="QPJS01000005">
    <property type="protein sequence ID" value="RCX02167.1"/>
    <property type="molecule type" value="Genomic_DNA"/>
</dbReference>
<dbReference type="Proteomes" id="UP000253517">
    <property type="component" value="Unassembled WGS sequence"/>
</dbReference>
<keyword evidence="2" id="KW-1185">Reference proteome</keyword>
<dbReference type="InterPro" id="IPR022385">
    <property type="entry name" value="Rhs_assc_core"/>
</dbReference>
<sequence length="287" mass="31481">FSTPYRFNAKELDSESGLFYYGARYYHPVVSKWLGVDPLADHPSQIDKSPYTAFWNNPIIFTDPDGRCVYCPDPSTAKEGDIVNPLGGWDFILTNGEWTAIGGMLGEVTVTAPRSESNGGFGSGFVDGFGAGIGSTVDFFASLGTTQGWKDLGQGILDMAMLGCQTCPQGMMMRAQMADRIINYMQNIPNMSAYEMGYDLGFGTEKALEIAVTRGVYTGSGVGIGSVRMLSNTSLRGTTLFKTGKNFRIDLDLRNGLHYHRRGPGGIGRHRPWQVKPGDQGDFWKRF</sequence>
<name>A0A369A275_9FLAO</name>
<gene>
    <name evidence="1" type="ORF">DES35_105139</name>
</gene>
<proteinExistence type="predicted"/>
<organism evidence="1 2">
    <name type="scientific">Schleiferia thermophila</name>
    <dbReference type="NCBI Taxonomy" id="884107"/>
    <lineage>
        <taxon>Bacteria</taxon>
        <taxon>Pseudomonadati</taxon>
        <taxon>Bacteroidota</taxon>
        <taxon>Flavobacteriia</taxon>
        <taxon>Flavobacteriales</taxon>
        <taxon>Schleiferiaceae</taxon>
        <taxon>Schleiferia</taxon>
    </lineage>
</organism>
<dbReference type="NCBIfam" id="TIGR03696">
    <property type="entry name" value="Rhs_assc_core"/>
    <property type="match status" value="1"/>
</dbReference>
<evidence type="ECO:0000313" key="2">
    <source>
        <dbReference type="Proteomes" id="UP000253517"/>
    </source>
</evidence>
<dbReference type="Gene3D" id="2.180.10.10">
    <property type="entry name" value="RHS repeat-associated core"/>
    <property type="match status" value="1"/>
</dbReference>
<feature type="non-terminal residue" evidence="1">
    <location>
        <position position="1"/>
    </location>
</feature>
<accession>A0A369A275</accession>
<evidence type="ECO:0000313" key="1">
    <source>
        <dbReference type="EMBL" id="RCX02167.1"/>
    </source>
</evidence>
<protein>
    <submittedName>
        <fullName evidence="1">RHS repeat-associated protein</fullName>
    </submittedName>
</protein>
<dbReference type="AlphaFoldDB" id="A0A369A275"/>
<comment type="caution">
    <text evidence="1">The sequence shown here is derived from an EMBL/GenBank/DDBJ whole genome shotgun (WGS) entry which is preliminary data.</text>
</comment>